<keyword evidence="3" id="KW-0408">Iron</keyword>
<accession>A0A383AYS8</accession>
<dbReference type="PROSITE" id="PS51007">
    <property type="entry name" value="CYTC"/>
    <property type="match status" value="1"/>
</dbReference>
<dbReference type="InterPro" id="IPR036909">
    <property type="entry name" value="Cyt_c-like_dom_sf"/>
</dbReference>
<evidence type="ECO:0000313" key="5">
    <source>
        <dbReference type="EMBL" id="SVE13076.1"/>
    </source>
</evidence>
<protein>
    <recommendedName>
        <fullName evidence="4">Cytochrome c domain-containing protein</fullName>
    </recommendedName>
</protein>
<sequence>MASIRSRIRCSYVTAGLSVLGLVAVLVLVADAVGAQTPNRVGFTEDQAEQGRVTYAERCASCHGDALDDGEVGPPLKGVAFRERWRAETPDALFNLTADTMPQDQP</sequence>
<dbReference type="GO" id="GO:0020037">
    <property type="term" value="F:heme binding"/>
    <property type="evidence" value="ECO:0007669"/>
    <property type="project" value="InterPro"/>
</dbReference>
<dbReference type="EMBL" id="UINC01196178">
    <property type="protein sequence ID" value="SVE13076.1"/>
    <property type="molecule type" value="Genomic_DNA"/>
</dbReference>
<dbReference type="GO" id="GO:0046872">
    <property type="term" value="F:metal ion binding"/>
    <property type="evidence" value="ECO:0007669"/>
    <property type="project" value="UniProtKB-KW"/>
</dbReference>
<dbReference type="Pfam" id="PF13442">
    <property type="entry name" value="Cytochrome_CBB3"/>
    <property type="match status" value="1"/>
</dbReference>
<feature type="domain" description="Cytochrome c" evidence="4">
    <location>
        <begin position="46"/>
        <end position="106"/>
    </location>
</feature>
<keyword evidence="1" id="KW-0349">Heme</keyword>
<dbReference type="Gene3D" id="1.10.760.10">
    <property type="entry name" value="Cytochrome c-like domain"/>
    <property type="match status" value="1"/>
</dbReference>
<dbReference type="InterPro" id="IPR009056">
    <property type="entry name" value="Cyt_c-like_dom"/>
</dbReference>
<dbReference type="GO" id="GO:0009055">
    <property type="term" value="F:electron transfer activity"/>
    <property type="evidence" value="ECO:0007669"/>
    <property type="project" value="InterPro"/>
</dbReference>
<feature type="non-terminal residue" evidence="5">
    <location>
        <position position="106"/>
    </location>
</feature>
<organism evidence="5">
    <name type="scientific">marine metagenome</name>
    <dbReference type="NCBI Taxonomy" id="408172"/>
    <lineage>
        <taxon>unclassified sequences</taxon>
        <taxon>metagenomes</taxon>
        <taxon>ecological metagenomes</taxon>
    </lineage>
</organism>
<name>A0A383AYS8_9ZZZZ</name>
<evidence type="ECO:0000256" key="3">
    <source>
        <dbReference type="ARBA" id="ARBA00023004"/>
    </source>
</evidence>
<proteinExistence type="predicted"/>
<dbReference type="SUPFAM" id="SSF46626">
    <property type="entry name" value="Cytochrome c"/>
    <property type="match status" value="1"/>
</dbReference>
<evidence type="ECO:0000256" key="1">
    <source>
        <dbReference type="ARBA" id="ARBA00022617"/>
    </source>
</evidence>
<keyword evidence="2" id="KW-0479">Metal-binding</keyword>
<evidence type="ECO:0000259" key="4">
    <source>
        <dbReference type="PROSITE" id="PS51007"/>
    </source>
</evidence>
<dbReference type="AlphaFoldDB" id="A0A383AYS8"/>
<reference evidence="5" key="1">
    <citation type="submission" date="2018-05" db="EMBL/GenBank/DDBJ databases">
        <authorList>
            <person name="Lanie J.A."/>
            <person name="Ng W.-L."/>
            <person name="Kazmierczak K.M."/>
            <person name="Andrzejewski T.M."/>
            <person name="Davidsen T.M."/>
            <person name="Wayne K.J."/>
            <person name="Tettelin H."/>
            <person name="Glass J.I."/>
            <person name="Rusch D."/>
            <person name="Podicherti R."/>
            <person name="Tsui H.-C.T."/>
            <person name="Winkler M.E."/>
        </authorList>
    </citation>
    <scope>NUCLEOTIDE SEQUENCE</scope>
</reference>
<gene>
    <name evidence="5" type="ORF">METZ01_LOCUS465930</name>
</gene>
<evidence type="ECO:0000256" key="2">
    <source>
        <dbReference type="ARBA" id="ARBA00022723"/>
    </source>
</evidence>